<accession>A0A8I0N0R2</accession>
<name>A0A8I0N0R2_9GAMM</name>
<organism evidence="1 2">
    <name type="scientific">Pseudoalteromonas peptidolytica F12-50-A1</name>
    <dbReference type="NCBI Taxonomy" id="1315280"/>
    <lineage>
        <taxon>Bacteria</taxon>
        <taxon>Pseudomonadati</taxon>
        <taxon>Pseudomonadota</taxon>
        <taxon>Gammaproteobacteria</taxon>
        <taxon>Alteromonadales</taxon>
        <taxon>Pseudoalteromonadaceae</taxon>
        <taxon>Pseudoalteromonas</taxon>
    </lineage>
</organism>
<dbReference type="EMBL" id="AQHF01000034">
    <property type="protein sequence ID" value="MBE0349013.1"/>
    <property type="molecule type" value="Genomic_DNA"/>
</dbReference>
<gene>
    <name evidence="1" type="ORF">PPEP_b0896</name>
</gene>
<reference evidence="1 2" key="1">
    <citation type="submission" date="2015-06" db="EMBL/GenBank/DDBJ databases">
        <title>Genome sequence of Pseudoalteromonas peptidolytica.</title>
        <authorList>
            <person name="Xie B.-B."/>
            <person name="Rong J.-C."/>
            <person name="Qin Q.-L."/>
            <person name="Zhang Y.-Z."/>
        </authorList>
    </citation>
    <scope>NUCLEOTIDE SEQUENCE [LARGE SCALE GENOMIC DNA]</scope>
    <source>
        <strain evidence="1 2">F12-50-A1</strain>
    </source>
</reference>
<protein>
    <submittedName>
        <fullName evidence="1">Uncharacterized protein</fullName>
    </submittedName>
</protein>
<keyword evidence="2" id="KW-1185">Reference proteome</keyword>
<comment type="caution">
    <text evidence="1">The sequence shown here is derived from an EMBL/GenBank/DDBJ whole genome shotgun (WGS) entry which is preliminary data.</text>
</comment>
<sequence length="39" mass="4653">MRKLVTEYLHFKLLLLVYCLSEAWIRSKLAYPSFGISVY</sequence>
<dbReference type="AlphaFoldDB" id="A0A8I0N0R2"/>
<dbReference type="Proteomes" id="UP000660708">
    <property type="component" value="Unassembled WGS sequence"/>
</dbReference>
<proteinExistence type="predicted"/>
<evidence type="ECO:0000313" key="2">
    <source>
        <dbReference type="Proteomes" id="UP000660708"/>
    </source>
</evidence>
<evidence type="ECO:0000313" key="1">
    <source>
        <dbReference type="EMBL" id="MBE0349013.1"/>
    </source>
</evidence>